<dbReference type="PROSITE" id="PS50109">
    <property type="entry name" value="HIS_KIN"/>
    <property type="match status" value="1"/>
</dbReference>
<comment type="caution">
    <text evidence="11">The sequence shown here is derived from an EMBL/GenBank/DDBJ whole genome shotgun (WGS) entry which is preliminary data.</text>
</comment>
<evidence type="ECO:0000313" key="12">
    <source>
        <dbReference type="Proteomes" id="UP000187172"/>
    </source>
</evidence>
<feature type="coiled-coil region" evidence="8">
    <location>
        <begin position="157"/>
        <end position="184"/>
    </location>
</feature>
<dbReference type="InterPro" id="IPR003594">
    <property type="entry name" value="HATPase_dom"/>
</dbReference>
<organism evidence="11 12">
    <name type="scientific">Paenibacillus rhizosphaerae</name>
    <dbReference type="NCBI Taxonomy" id="297318"/>
    <lineage>
        <taxon>Bacteria</taxon>
        <taxon>Bacillati</taxon>
        <taxon>Bacillota</taxon>
        <taxon>Bacilli</taxon>
        <taxon>Bacillales</taxon>
        <taxon>Paenibacillaceae</taxon>
        <taxon>Paenibacillus</taxon>
    </lineage>
</organism>
<dbReference type="PANTHER" id="PTHR24421">
    <property type="entry name" value="NITRATE/NITRITE SENSOR PROTEIN NARX-RELATED"/>
    <property type="match status" value="1"/>
</dbReference>
<name>A0A1R1EKK2_9BACL</name>
<dbReference type="STRING" id="297318.BK138_23270"/>
<keyword evidence="5 11" id="KW-0418">Kinase</keyword>
<dbReference type="PANTHER" id="PTHR24421:SF63">
    <property type="entry name" value="SENSOR HISTIDINE KINASE DESK"/>
    <property type="match status" value="1"/>
</dbReference>
<feature type="transmembrane region" description="Helical" evidence="9">
    <location>
        <begin position="134"/>
        <end position="151"/>
    </location>
</feature>
<accession>A0A1R1EKK2</accession>
<dbReference type="InterPro" id="IPR036890">
    <property type="entry name" value="HATPase_C_sf"/>
</dbReference>
<keyword evidence="3" id="KW-0808">Transferase</keyword>
<comment type="catalytic activity">
    <reaction evidence="1">
        <text>ATP + protein L-histidine = ADP + protein N-phospho-L-histidine.</text>
        <dbReference type="EC" id="2.7.13.3"/>
    </reaction>
</comment>
<evidence type="ECO:0000256" key="8">
    <source>
        <dbReference type="SAM" id="Coils"/>
    </source>
</evidence>
<dbReference type="Pfam" id="PF23540">
    <property type="entry name" value="DesK_N"/>
    <property type="match status" value="1"/>
</dbReference>
<keyword evidence="9" id="KW-0472">Membrane</keyword>
<evidence type="ECO:0000256" key="5">
    <source>
        <dbReference type="ARBA" id="ARBA00022777"/>
    </source>
</evidence>
<dbReference type="Proteomes" id="UP000187172">
    <property type="component" value="Unassembled WGS sequence"/>
</dbReference>
<feature type="transmembrane region" description="Helical" evidence="9">
    <location>
        <begin position="42"/>
        <end position="60"/>
    </location>
</feature>
<dbReference type="GO" id="GO:0005524">
    <property type="term" value="F:ATP binding"/>
    <property type="evidence" value="ECO:0007669"/>
    <property type="project" value="UniProtKB-KW"/>
</dbReference>
<evidence type="ECO:0000256" key="7">
    <source>
        <dbReference type="ARBA" id="ARBA00023012"/>
    </source>
</evidence>
<dbReference type="GO" id="GO:0000155">
    <property type="term" value="F:phosphorelay sensor kinase activity"/>
    <property type="evidence" value="ECO:0007669"/>
    <property type="project" value="InterPro"/>
</dbReference>
<dbReference type="GO" id="GO:0016020">
    <property type="term" value="C:membrane"/>
    <property type="evidence" value="ECO:0007669"/>
    <property type="project" value="InterPro"/>
</dbReference>
<reference evidence="11 12" key="1">
    <citation type="submission" date="2016-11" db="EMBL/GenBank/DDBJ databases">
        <title>Paenibacillus species isolates.</title>
        <authorList>
            <person name="Beno S.M."/>
        </authorList>
    </citation>
    <scope>NUCLEOTIDE SEQUENCE [LARGE SCALE GENOMIC DNA]</scope>
    <source>
        <strain evidence="11 12">FSL R5-0378</strain>
    </source>
</reference>
<dbReference type="AlphaFoldDB" id="A0A1R1EKK2"/>
<dbReference type="InterPro" id="IPR050482">
    <property type="entry name" value="Sensor_HK_TwoCompSys"/>
</dbReference>
<protein>
    <recommendedName>
        <fullName evidence="2">histidine kinase</fullName>
        <ecNumber evidence="2">2.7.13.3</ecNumber>
    </recommendedName>
</protein>
<dbReference type="EC" id="2.7.13.3" evidence="2"/>
<evidence type="ECO:0000256" key="1">
    <source>
        <dbReference type="ARBA" id="ARBA00000085"/>
    </source>
</evidence>
<keyword evidence="7" id="KW-0902">Two-component regulatory system</keyword>
<dbReference type="InterPro" id="IPR056374">
    <property type="entry name" value="DesK/YvfT_N"/>
</dbReference>
<dbReference type="SUPFAM" id="SSF55874">
    <property type="entry name" value="ATPase domain of HSP90 chaperone/DNA topoisomerase II/histidine kinase"/>
    <property type="match status" value="1"/>
</dbReference>
<gene>
    <name evidence="11" type="ORF">BK138_23270</name>
</gene>
<evidence type="ECO:0000256" key="9">
    <source>
        <dbReference type="SAM" id="Phobius"/>
    </source>
</evidence>
<keyword evidence="9" id="KW-1133">Transmembrane helix</keyword>
<evidence type="ECO:0000256" key="3">
    <source>
        <dbReference type="ARBA" id="ARBA00022679"/>
    </source>
</evidence>
<dbReference type="EMBL" id="MRTP01000007">
    <property type="protein sequence ID" value="OMF52356.1"/>
    <property type="molecule type" value="Genomic_DNA"/>
</dbReference>
<evidence type="ECO:0000256" key="6">
    <source>
        <dbReference type="ARBA" id="ARBA00022840"/>
    </source>
</evidence>
<feature type="transmembrane region" description="Helical" evidence="9">
    <location>
        <begin position="107"/>
        <end position="128"/>
    </location>
</feature>
<dbReference type="Pfam" id="PF07730">
    <property type="entry name" value="HisKA_3"/>
    <property type="match status" value="1"/>
</dbReference>
<dbReference type="CDD" id="cd16917">
    <property type="entry name" value="HATPase_UhpB-NarQ-NarX-like"/>
    <property type="match status" value="1"/>
</dbReference>
<dbReference type="Pfam" id="PF02518">
    <property type="entry name" value="HATPase_c"/>
    <property type="match status" value="1"/>
</dbReference>
<keyword evidence="8" id="KW-0175">Coiled coil</keyword>
<feature type="transmembrane region" description="Helical" evidence="9">
    <location>
        <begin position="66"/>
        <end position="86"/>
    </location>
</feature>
<keyword evidence="12" id="KW-1185">Reference proteome</keyword>
<keyword evidence="4" id="KW-0547">Nucleotide-binding</keyword>
<feature type="domain" description="Histidine kinase" evidence="10">
    <location>
        <begin position="186"/>
        <end position="370"/>
    </location>
</feature>
<dbReference type="Gene3D" id="3.30.565.10">
    <property type="entry name" value="Histidine kinase-like ATPase, C-terminal domain"/>
    <property type="match status" value="1"/>
</dbReference>
<evidence type="ECO:0000313" key="11">
    <source>
        <dbReference type="EMBL" id="OMF52356.1"/>
    </source>
</evidence>
<sequence>MPLARRKTEIFPRALGFSPYVWLVYMVIPLFNMAYERGIKMVLGYAMIAIFIVSYRQLFFSERLTAFWLAVQMIIIVTLSLLYLPFYSFMGFFTANFIGNYQDDRKFRIAFAAFVASILLPILGNIRHLTVSDYLTLVPFIMIMLMTPFGMRSMNLRKQLELQLNEAREQIEILVKKEERLRIARDLHDTLGHTLSLLTLKSQLVQRLTDKDPEKARLEAREMEETSRAALRQVRELVSDMRTLTVAEEIEEVRSILHSADITLESEGDTRLTGIPDLTQNILSMCLKEAVTNIIKHSRATACAITIRKGTSDVRMVIRDNGVGLEDSGLSTSQGNGLKGMSERLALIDGTLKLASSGGTELIITVPIIIKGKESVTA</sequence>
<dbReference type="InterPro" id="IPR011712">
    <property type="entry name" value="Sig_transdc_His_kin_sub3_dim/P"/>
</dbReference>
<feature type="transmembrane region" description="Helical" evidence="9">
    <location>
        <begin position="20"/>
        <end position="35"/>
    </location>
</feature>
<keyword evidence="9" id="KW-0812">Transmembrane</keyword>
<evidence type="ECO:0000256" key="4">
    <source>
        <dbReference type="ARBA" id="ARBA00022741"/>
    </source>
</evidence>
<dbReference type="RefSeq" id="WP_076173178.1">
    <property type="nucleotide sequence ID" value="NZ_MRTP01000007.1"/>
</dbReference>
<evidence type="ECO:0000256" key="2">
    <source>
        <dbReference type="ARBA" id="ARBA00012438"/>
    </source>
</evidence>
<evidence type="ECO:0000259" key="10">
    <source>
        <dbReference type="PROSITE" id="PS50109"/>
    </source>
</evidence>
<dbReference type="Gene3D" id="1.20.5.1930">
    <property type="match status" value="1"/>
</dbReference>
<dbReference type="GO" id="GO:0046983">
    <property type="term" value="F:protein dimerization activity"/>
    <property type="evidence" value="ECO:0007669"/>
    <property type="project" value="InterPro"/>
</dbReference>
<dbReference type="InterPro" id="IPR005467">
    <property type="entry name" value="His_kinase_dom"/>
</dbReference>
<proteinExistence type="predicted"/>
<keyword evidence="6" id="KW-0067">ATP-binding</keyword>